<comment type="caution">
    <text evidence="3">The sequence shown here is derived from an EMBL/GenBank/DDBJ whole genome shotgun (WGS) entry which is preliminary data.</text>
</comment>
<dbReference type="Gene3D" id="3.40.250.10">
    <property type="entry name" value="Rhodanese-like domain"/>
    <property type="match status" value="2"/>
</dbReference>
<dbReference type="PROSITE" id="PS00380">
    <property type="entry name" value="RHODANESE_1"/>
    <property type="match status" value="1"/>
</dbReference>
<keyword evidence="2" id="KW-0677">Repeat</keyword>
<name>A0A1B9NJ29_9MICO</name>
<evidence type="ECO:0000256" key="1">
    <source>
        <dbReference type="ARBA" id="ARBA00022679"/>
    </source>
</evidence>
<dbReference type="InterPro" id="IPR001763">
    <property type="entry name" value="Rhodanese-like_dom"/>
</dbReference>
<dbReference type="GO" id="GO:0004792">
    <property type="term" value="F:thiosulfate-cyanide sulfurtransferase activity"/>
    <property type="evidence" value="ECO:0007669"/>
    <property type="project" value="InterPro"/>
</dbReference>
<dbReference type="STRING" id="904291.A7J15_11175"/>
<dbReference type="InterPro" id="IPR001307">
    <property type="entry name" value="Thiosulphate_STrfase_CS"/>
</dbReference>
<dbReference type="InterPro" id="IPR045078">
    <property type="entry name" value="TST/MPST-like"/>
</dbReference>
<evidence type="ECO:0000313" key="4">
    <source>
        <dbReference type="Proteomes" id="UP000093355"/>
    </source>
</evidence>
<dbReference type="InterPro" id="IPR036873">
    <property type="entry name" value="Rhodanese-like_dom_sf"/>
</dbReference>
<reference evidence="3 4" key="1">
    <citation type="submission" date="2016-05" db="EMBL/GenBank/DDBJ databases">
        <authorList>
            <person name="Lavstsen T."/>
            <person name="Jespersen J.S."/>
        </authorList>
    </citation>
    <scope>NUCLEOTIDE SEQUENCE [LARGE SCALE GENOMIC DNA]</scope>
    <source>
        <strain evidence="3 4">YLB-01</strain>
    </source>
</reference>
<dbReference type="EMBL" id="LXMD01000001">
    <property type="protein sequence ID" value="OCG76618.1"/>
    <property type="molecule type" value="Genomic_DNA"/>
</dbReference>
<gene>
    <name evidence="3" type="ORF">A7J15_11175</name>
</gene>
<keyword evidence="4" id="KW-1185">Reference proteome</keyword>
<dbReference type="Pfam" id="PF00581">
    <property type="entry name" value="Rhodanese"/>
    <property type="match status" value="2"/>
</dbReference>
<dbReference type="SUPFAM" id="SSF52821">
    <property type="entry name" value="Rhodanese/Cell cycle control phosphatase"/>
    <property type="match status" value="2"/>
</dbReference>
<dbReference type="CDD" id="cd01449">
    <property type="entry name" value="TST_Repeat_2"/>
    <property type="match status" value="1"/>
</dbReference>
<accession>A0A1B9NJ29</accession>
<keyword evidence="1 3" id="KW-0808">Transferase</keyword>
<dbReference type="OrthoDB" id="9770030at2"/>
<dbReference type="Proteomes" id="UP000093355">
    <property type="component" value="Unassembled WGS sequence"/>
</dbReference>
<dbReference type="PROSITE" id="PS50206">
    <property type="entry name" value="RHODANESE_3"/>
    <property type="match status" value="2"/>
</dbReference>
<sequence>MLITVDELAAALAGPVPPAVLDVRWVLGRTDGRERYAEAHIPGAVYVDLDAELSGPPSAAEGRHPLPTEAALQEAARRWGVRADRPVVVYDGGGNYAAARAWWLLRHGGLADVRILDGALPAWIAAGHATAAGEETPEPGDVEIRFGALPVLGIDDVAGFEGALIDARAPERYRGETEPIDPVAGHIPGALNLPSTGNVDERGFFHAPETLRARFEPAAAHDARIAAYCGSGVFASHAVAALAIAGHEAALYPGSWSQWSNDPSRPVATGDADDERITPGV</sequence>
<dbReference type="AlphaFoldDB" id="A0A1B9NJ29"/>
<protein>
    <submittedName>
        <fullName evidence="3">Thiosulfate sulfurtransferase</fullName>
    </submittedName>
</protein>
<dbReference type="SMART" id="SM00450">
    <property type="entry name" value="RHOD"/>
    <property type="match status" value="2"/>
</dbReference>
<evidence type="ECO:0000313" key="3">
    <source>
        <dbReference type="EMBL" id="OCG76618.1"/>
    </source>
</evidence>
<dbReference type="PANTHER" id="PTHR11364:SF27">
    <property type="entry name" value="SULFURTRANSFERASE"/>
    <property type="match status" value="1"/>
</dbReference>
<proteinExistence type="predicted"/>
<evidence type="ECO:0000256" key="2">
    <source>
        <dbReference type="ARBA" id="ARBA00022737"/>
    </source>
</evidence>
<dbReference type="CDD" id="cd01448">
    <property type="entry name" value="TST_Repeat_1"/>
    <property type="match status" value="1"/>
</dbReference>
<dbReference type="PANTHER" id="PTHR11364">
    <property type="entry name" value="THIOSULFATE SULFERTANSFERASE"/>
    <property type="match status" value="1"/>
</dbReference>
<organism evidence="3 4">
    <name type="scientific">Microbacterium sediminis</name>
    <dbReference type="NCBI Taxonomy" id="904291"/>
    <lineage>
        <taxon>Bacteria</taxon>
        <taxon>Bacillati</taxon>
        <taxon>Actinomycetota</taxon>
        <taxon>Actinomycetes</taxon>
        <taxon>Micrococcales</taxon>
        <taxon>Microbacteriaceae</taxon>
        <taxon>Microbacterium</taxon>
    </lineage>
</organism>